<evidence type="ECO:0000313" key="1">
    <source>
        <dbReference type="EMBL" id="GFS98108.1"/>
    </source>
</evidence>
<proteinExistence type="predicted"/>
<sequence length="69" mass="8105">KYVHSPPPSLSNQPKQPIEQVFSACHQPIARQPTYFYLARYPPDSILLELPIIHQNSRSDYSYRKHELL</sequence>
<evidence type="ECO:0000313" key="4">
    <source>
        <dbReference type="EMBL" id="GFU23567.1"/>
    </source>
</evidence>
<dbReference type="EMBL" id="BMAW01077602">
    <property type="protein sequence ID" value="GFU07154.1"/>
    <property type="molecule type" value="Genomic_DNA"/>
</dbReference>
<organism evidence="3 5">
    <name type="scientific">Nephila pilipes</name>
    <name type="common">Giant wood spider</name>
    <name type="synonym">Nephila maculata</name>
    <dbReference type="NCBI Taxonomy" id="299642"/>
    <lineage>
        <taxon>Eukaryota</taxon>
        <taxon>Metazoa</taxon>
        <taxon>Ecdysozoa</taxon>
        <taxon>Arthropoda</taxon>
        <taxon>Chelicerata</taxon>
        <taxon>Arachnida</taxon>
        <taxon>Araneae</taxon>
        <taxon>Araneomorphae</taxon>
        <taxon>Entelegynae</taxon>
        <taxon>Araneoidea</taxon>
        <taxon>Nephilidae</taxon>
        <taxon>Nephila</taxon>
    </lineage>
</organism>
<dbReference type="AlphaFoldDB" id="A0A8X6UEV2"/>
<evidence type="ECO:0000313" key="2">
    <source>
        <dbReference type="EMBL" id="GFT94280.1"/>
    </source>
</evidence>
<keyword evidence="5" id="KW-1185">Reference proteome</keyword>
<protein>
    <submittedName>
        <fullName evidence="3">Uncharacterized protein</fullName>
    </submittedName>
</protein>
<evidence type="ECO:0000313" key="3">
    <source>
        <dbReference type="EMBL" id="GFU07154.1"/>
    </source>
</evidence>
<dbReference type="EMBL" id="BMAW01031985">
    <property type="protein sequence ID" value="GFU23567.1"/>
    <property type="molecule type" value="Genomic_DNA"/>
</dbReference>
<comment type="caution">
    <text evidence="3">The sequence shown here is derived from an EMBL/GenBank/DDBJ whole genome shotgun (WGS) entry which is preliminary data.</text>
</comment>
<dbReference type="EMBL" id="BMAW01025848">
    <property type="protein sequence ID" value="GFT94280.1"/>
    <property type="molecule type" value="Genomic_DNA"/>
</dbReference>
<gene>
    <name evidence="2" type="ORF">NPIL_118621</name>
    <name evidence="3" type="ORF">NPIL_332221</name>
    <name evidence="4" type="ORF">NPIL_336401</name>
    <name evidence="1" type="ORF">NPIL_472391</name>
</gene>
<dbReference type="EMBL" id="BMAW01101102">
    <property type="protein sequence ID" value="GFS98108.1"/>
    <property type="molecule type" value="Genomic_DNA"/>
</dbReference>
<accession>A0A8X6UEV2</accession>
<evidence type="ECO:0000313" key="5">
    <source>
        <dbReference type="Proteomes" id="UP000887013"/>
    </source>
</evidence>
<reference evidence="3" key="1">
    <citation type="submission" date="2020-08" db="EMBL/GenBank/DDBJ databases">
        <title>Multicomponent nature underlies the extraordinary mechanical properties of spider dragline silk.</title>
        <authorList>
            <person name="Kono N."/>
            <person name="Nakamura H."/>
            <person name="Mori M."/>
            <person name="Yoshida Y."/>
            <person name="Ohtoshi R."/>
            <person name="Malay A.D."/>
            <person name="Moran D.A.P."/>
            <person name="Tomita M."/>
            <person name="Numata K."/>
            <person name="Arakawa K."/>
        </authorList>
    </citation>
    <scope>NUCLEOTIDE SEQUENCE</scope>
</reference>
<name>A0A8X6UEV2_NEPPI</name>
<feature type="non-terminal residue" evidence="3">
    <location>
        <position position="1"/>
    </location>
</feature>
<dbReference type="Proteomes" id="UP000887013">
    <property type="component" value="Unassembled WGS sequence"/>
</dbReference>